<comment type="caution">
    <text evidence="2">The sequence shown here is derived from an EMBL/GenBank/DDBJ whole genome shotgun (WGS) entry which is preliminary data.</text>
</comment>
<dbReference type="Pfam" id="PF13692">
    <property type="entry name" value="Glyco_trans_1_4"/>
    <property type="match status" value="1"/>
</dbReference>
<dbReference type="CDD" id="cd03794">
    <property type="entry name" value="GT4_WbuB-like"/>
    <property type="match status" value="1"/>
</dbReference>
<gene>
    <name evidence="2" type="ORF">ACFQ4C_00085</name>
</gene>
<proteinExistence type="predicted"/>
<dbReference type="InterPro" id="IPR028098">
    <property type="entry name" value="Glyco_trans_4-like_N"/>
</dbReference>
<dbReference type="Gene3D" id="3.40.50.2000">
    <property type="entry name" value="Glycogen Phosphorylase B"/>
    <property type="match status" value="2"/>
</dbReference>
<dbReference type="PANTHER" id="PTHR45947:SF3">
    <property type="entry name" value="SULFOQUINOVOSYL TRANSFERASE SQD2"/>
    <property type="match status" value="1"/>
</dbReference>
<organism evidence="2 3">
    <name type="scientific">Larkinella insperata</name>
    <dbReference type="NCBI Taxonomy" id="332158"/>
    <lineage>
        <taxon>Bacteria</taxon>
        <taxon>Pseudomonadati</taxon>
        <taxon>Bacteroidota</taxon>
        <taxon>Cytophagia</taxon>
        <taxon>Cytophagales</taxon>
        <taxon>Spirosomataceae</taxon>
        <taxon>Larkinella</taxon>
    </lineage>
</organism>
<keyword evidence="3" id="KW-1185">Reference proteome</keyword>
<evidence type="ECO:0000313" key="2">
    <source>
        <dbReference type="EMBL" id="MFD1139483.1"/>
    </source>
</evidence>
<dbReference type="InterPro" id="IPR050194">
    <property type="entry name" value="Glycosyltransferase_grp1"/>
</dbReference>
<name>A0ABW3QB37_9BACT</name>
<dbReference type="SUPFAM" id="SSF53756">
    <property type="entry name" value="UDP-Glycosyltransferase/glycogen phosphorylase"/>
    <property type="match status" value="1"/>
</dbReference>
<sequence length="425" mass="48454">MNPSNFVNKHVLIIVENLAVPFDRRVWQEATALKESGADVSIICPTMPGYTARYEHLQGIEIYRHPLPLEGDGALGYLMEYSTALFWWFFLSLKIYLRKPFHVIHGCNPPDLIFLTALPFKLLGVKYVFDHHDANPELFIAKFGRKGFFYYLMLWLEKATFNVADFSIATNLSYRDIALGRGGMDPEKVTVVRSGPDLERMKIRPANPVHKKGRKYLVGYLGTIGEQEGVDLLLEAARQITQQRQDVQFAIIGGGTSQEAMKALSRQMNLEQYVDFYGRLADEPMLDVLNTADVCVNSDRPTEMNAISTMNKIMEYMALKKPIVQFDLKEGRFSAQTASLYADHTQPGDFAQKILDLIDNEPLRAEMGTFGYQRVINHLSWRYERQKLLNFYNTVLATRPRPSFFSSVLRLFSVSPKPGKAISKL</sequence>
<evidence type="ECO:0000313" key="3">
    <source>
        <dbReference type="Proteomes" id="UP001597116"/>
    </source>
</evidence>
<feature type="domain" description="Glycosyltransferase subfamily 4-like N-terminal" evidence="1">
    <location>
        <begin position="24"/>
        <end position="194"/>
    </location>
</feature>
<dbReference type="RefSeq" id="WP_265990172.1">
    <property type="nucleotide sequence ID" value="NZ_CP110973.1"/>
</dbReference>
<accession>A0ABW3QB37</accession>
<reference evidence="3" key="1">
    <citation type="journal article" date="2019" name="Int. J. Syst. Evol. Microbiol.">
        <title>The Global Catalogue of Microorganisms (GCM) 10K type strain sequencing project: providing services to taxonomists for standard genome sequencing and annotation.</title>
        <authorList>
            <consortium name="The Broad Institute Genomics Platform"/>
            <consortium name="The Broad Institute Genome Sequencing Center for Infectious Disease"/>
            <person name="Wu L."/>
            <person name="Ma J."/>
        </authorList>
    </citation>
    <scope>NUCLEOTIDE SEQUENCE [LARGE SCALE GENOMIC DNA]</scope>
    <source>
        <strain evidence="3">CCUG 55608</strain>
    </source>
</reference>
<dbReference type="Pfam" id="PF13579">
    <property type="entry name" value="Glyco_trans_4_4"/>
    <property type="match status" value="1"/>
</dbReference>
<evidence type="ECO:0000259" key="1">
    <source>
        <dbReference type="Pfam" id="PF13579"/>
    </source>
</evidence>
<dbReference type="Proteomes" id="UP001597116">
    <property type="component" value="Unassembled WGS sequence"/>
</dbReference>
<protein>
    <submittedName>
        <fullName evidence="2">Glycosyltransferase family 4 protein</fullName>
    </submittedName>
</protein>
<dbReference type="PANTHER" id="PTHR45947">
    <property type="entry name" value="SULFOQUINOVOSYL TRANSFERASE SQD2"/>
    <property type="match status" value="1"/>
</dbReference>
<dbReference type="EMBL" id="JBHTLP010000001">
    <property type="protein sequence ID" value="MFD1139483.1"/>
    <property type="molecule type" value="Genomic_DNA"/>
</dbReference>